<dbReference type="GO" id="GO:0005576">
    <property type="term" value="C:extracellular region"/>
    <property type="evidence" value="ECO:0007669"/>
    <property type="project" value="UniProtKB-ARBA"/>
</dbReference>
<dbReference type="Ensembl" id="ENSPNYT00000031678.1">
    <property type="protein sequence ID" value="ENSPNYP00000030929.1"/>
    <property type="gene ID" value="ENSPNYG00000023308.1"/>
</dbReference>
<evidence type="ECO:0000259" key="5">
    <source>
        <dbReference type="PROSITE" id="PS50835"/>
    </source>
</evidence>
<dbReference type="SUPFAM" id="SSF48726">
    <property type="entry name" value="Immunoglobulin"/>
    <property type="match status" value="1"/>
</dbReference>
<feature type="domain" description="Ig-like" evidence="5">
    <location>
        <begin position="1"/>
        <end position="104"/>
    </location>
</feature>
<dbReference type="InterPro" id="IPR013106">
    <property type="entry name" value="Ig_V-set"/>
</dbReference>
<proteinExistence type="predicted"/>
<dbReference type="STRING" id="303518.ENSPNYP00000030929"/>
<dbReference type="GO" id="GO:0019814">
    <property type="term" value="C:immunoglobulin complex"/>
    <property type="evidence" value="ECO:0007669"/>
    <property type="project" value="UniProtKB-KW"/>
</dbReference>
<dbReference type="Gene3D" id="2.60.40.10">
    <property type="entry name" value="Immunoglobulins"/>
    <property type="match status" value="1"/>
</dbReference>
<keyword evidence="4" id="KW-0472">Membrane</keyword>
<keyword evidence="4" id="KW-1133">Transmembrane helix</keyword>
<evidence type="ECO:0000256" key="1">
    <source>
        <dbReference type="ARBA" id="ARBA00022859"/>
    </source>
</evidence>
<evidence type="ECO:0000313" key="6">
    <source>
        <dbReference type="Ensembl" id="ENSPNYP00000030929.1"/>
    </source>
</evidence>
<accession>A0A3B4H912</accession>
<dbReference type="PROSITE" id="PS50835">
    <property type="entry name" value="IG_LIKE"/>
    <property type="match status" value="1"/>
</dbReference>
<dbReference type="PANTHER" id="PTHR23266">
    <property type="entry name" value="IMMUNOGLOBULIN HEAVY CHAIN"/>
    <property type="match status" value="1"/>
</dbReference>
<dbReference type="InterPro" id="IPR007110">
    <property type="entry name" value="Ig-like_dom"/>
</dbReference>
<dbReference type="InterPro" id="IPR003599">
    <property type="entry name" value="Ig_sub"/>
</dbReference>
<keyword evidence="4" id="KW-0812">Transmembrane</keyword>
<protein>
    <submittedName>
        <fullName evidence="6">Immunoglobulin heavy variable 1-4</fullName>
    </submittedName>
</protein>
<feature type="transmembrane region" description="Helical" evidence="4">
    <location>
        <begin position="171"/>
        <end position="192"/>
    </location>
</feature>
<keyword evidence="3" id="KW-1280">Immunoglobulin</keyword>
<dbReference type="Pfam" id="PF07686">
    <property type="entry name" value="V-set"/>
    <property type="match status" value="1"/>
</dbReference>
<dbReference type="InterPro" id="IPR050199">
    <property type="entry name" value="IgHV"/>
</dbReference>
<dbReference type="InterPro" id="IPR036179">
    <property type="entry name" value="Ig-like_dom_sf"/>
</dbReference>
<evidence type="ECO:0000256" key="2">
    <source>
        <dbReference type="ARBA" id="ARBA00023130"/>
    </source>
</evidence>
<dbReference type="GO" id="GO:0002250">
    <property type="term" value="P:adaptive immune response"/>
    <property type="evidence" value="ECO:0007669"/>
    <property type="project" value="UniProtKB-KW"/>
</dbReference>
<dbReference type="SMART" id="SM00406">
    <property type="entry name" value="IGv"/>
    <property type="match status" value="1"/>
</dbReference>
<keyword evidence="2" id="KW-1064">Adaptive immunity</keyword>
<dbReference type="AlphaFoldDB" id="A0A3B4H912"/>
<dbReference type="SMART" id="SM00409">
    <property type="entry name" value="IG"/>
    <property type="match status" value="1"/>
</dbReference>
<name>A0A3B4H912_9CICH</name>
<evidence type="ECO:0000256" key="3">
    <source>
        <dbReference type="ARBA" id="ARBA00043265"/>
    </source>
</evidence>
<organism evidence="6">
    <name type="scientific">Pundamilia nyererei</name>
    <dbReference type="NCBI Taxonomy" id="303518"/>
    <lineage>
        <taxon>Eukaryota</taxon>
        <taxon>Metazoa</taxon>
        <taxon>Chordata</taxon>
        <taxon>Craniata</taxon>
        <taxon>Vertebrata</taxon>
        <taxon>Euteleostomi</taxon>
        <taxon>Actinopterygii</taxon>
        <taxon>Neopterygii</taxon>
        <taxon>Teleostei</taxon>
        <taxon>Neoteleostei</taxon>
        <taxon>Acanthomorphata</taxon>
        <taxon>Ovalentaria</taxon>
        <taxon>Cichlomorphae</taxon>
        <taxon>Cichliformes</taxon>
        <taxon>Cichlidae</taxon>
        <taxon>African cichlids</taxon>
        <taxon>Pseudocrenilabrinae</taxon>
        <taxon>Haplochromini</taxon>
        <taxon>Pundamilia</taxon>
    </lineage>
</organism>
<dbReference type="InterPro" id="IPR013783">
    <property type="entry name" value="Ig-like_fold"/>
</dbReference>
<keyword evidence="1" id="KW-0391">Immunity</keyword>
<evidence type="ECO:0000256" key="4">
    <source>
        <dbReference type="SAM" id="Phobius"/>
    </source>
</evidence>
<reference evidence="6" key="1">
    <citation type="submission" date="2023-09" db="UniProtKB">
        <authorList>
            <consortium name="Ensembl"/>
        </authorList>
    </citation>
    <scope>IDENTIFICATION</scope>
</reference>
<dbReference type="GeneTree" id="ENSGT01150000286938"/>
<sequence>MTIVQSLRPGQSVTLSCRVQGIALSWLHWIRQKPGKGLEWIGRIDDGTGTIFAQSLQGQFSITKDTSQKSVNLVVNSLKQEDSAVYYCAREPQTTEPFQPSELNTDGVIHETNDKKPWVQIYWSAGASLHGLCLVFKHMSHGPCVSPAGLNRLEVFVVVFLPQSVSLLSRLPGWSSLLAPLLAYYWLYYWLIIPASPGHHVRQWLTIYQSILIDKYFK</sequence>